<organism evidence="4 5">
    <name type="scientific">Sphaerisporangium melleum</name>
    <dbReference type="NCBI Taxonomy" id="321316"/>
    <lineage>
        <taxon>Bacteria</taxon>
        <taxon>Bacillati</taxon>
        <taxon>Actinomycetota</taxon>
        <taxon>Actinomycetes</taxon>
        <taxon>Streptosporangiales</taxon>
        <taxon>Streptosporangiaceae</taxon>
        <taxon>Sphaerisporangium</taxon>
    </lineage>
</organism>
<dbReference type="Gene3D" id="3.20.20.30">
    <property type="entry name" value="Luciferase-like domain"/>
    <property type="match status" value="1"/>
</dbReference>
<feature type="domain" description="Luciferase-like" evidence="3">
    <location>
        <begin position="20"/>
        <end position="308"/>
    </location>
</feature>
<keyword evidence="2 4" id="KW-0503">Monooxygenase</keyword>
<name>A0A917RFR9_9ACTN</name>
<dbReference type="SUPFAM" id="SSF51679">
    <property type="entry name" value="Bacterial luciferase-like"/>
    <property type="match status" value="1"/>
</dbReference>
<evidence type="ECO:0000259" key="3">
    <source>
        <dbReference type="Pfam" id="PF00296"/>
    </source>
</evidence>
<evidence type="ECO:0000256" key="1">
    <source>
        <dbReference type="ARBA" id="ARBA00023002"/>
    </source>
</evidence>
<comment type="caution">
    <text evidence="4">The sequence shown here is derived from an EMBL/GenBank/DDBJ whole genome shotgun (WGS) entry which is preliminary data.</text>
</comment>
<keyword evidence="1" id="KW-0560">Oxidoreductase</keyword>
<dbReference type="PANTHER" id="PTHR30137:SF8">
    <property type="entry name" value="BLR5498 PROTEIN"/>
    <property type="match status" value="1"/>
</dbReference>
<dbReference type="InterPro" id="IPR011251">
    <property type="entry name" value="Luciferase-like_dom"/>
</dbReference>
<evidence type="ECO:0000256" key="2">
    <source>
        <dbReference type="ARBA" id="ARBA00023033"/>
    </source>
</evidence>
<evidence type="ECO:0000313" key="5">
    <source>
        <dbReference type="Proteomes" id="UP000645217"/>
    </source>
</evidence>
<reference evidence="4" key="1">
    <citation type="journal article" date="2014" name="Int. J. Syst. Evol. Microbiol.">
        <title>Complete genome sequence of Corynebacterium casei LMG S-19264T (=DSM 44701T), isolated from a smear-ripened cheese.</title>
        <authorList>
            <consortium name="US DOE Joint Genome Institute (JGI-PGF)"/>
            <person name="Walter F."/>
            <person name="Albersmeier A."/>
            <person name="Kalinowski J."/>
            <person name="Ruckert C."/>
        </authorList>
    </citation>
    <scope>NUCLEOTIDE SEQUENCE</scope>
    <source>
        <strain evidence="4">JCM 13064</strain>
    </source>
</reference>
<dbReference type="GO" id="GO:0005829">
    <property type="term" value="C:cytosol"/>
    <property type="evidence" value="ECO:0007669"/>
    <property type="project" value="TreeGrafter"/>
</dbReference>
<dbReference type="InterPro" id="IPR050766">
    <property type="entry name" value="Bact_Lucif_Oxidored"/>
</dbReference>
<protein>
    <submittedName>
        <fullName evidence="4">Monooxygenase</fullName>
    </submittedName>
</protein>
<dbReference type="GO" id="GO:0016705">
    <property type="term" value="F:oxidoreductase activity, acting on paired donors, with incorporation or reduction of molecular oxygen"/>
    <property type="evidence" value="ECO:0007669"/>
    <property type="project" value="InterPro"/>
</dbReference>
<dbReference type="RefSeq" id="WP_203968816.1">
    <property type="nucleotide sequence ID" value="NZ_BMNT01000033.1"/>
</dbReference>
<dbReference type="GO" id="GO:0004497">
    <property type="term" value="F:monooxygenase activity"/>
    <property type="evidence" value="ECO:0007669"/>
    <property type="project" value="UniProtKB-KW"/>
</dbReference>
<dbReference type="Proteomes" id="UP000645217">
    <property type="component" value="Unassembled WGS sequence"/>
</dbReference>
<reference evidence="4" key="2">
    <citation type="submission" date="2020-09" db="EMBL/GenBank/DDBJ databases">
        <authorList>
            <person name="Sun Q."/>
            <person name="Ohkuma M."/>
        </authorList>
    </citation>
    <scope>NUCLEOTIDE SEQUENCE</scope>
    <source>
        <strain evidence="4">JCM 13064</strain>
    </source>
</reference>
<dbReference type="Pfam" id="PF00296">
    <property type="entry name" value="Bac_luciferase"/>
    <property type="match status" value="1"/>
</dbReference>
<keyword evidence="5" id="KW-1185">Reference proteome</keyword>
<proteinExistence type="predicted"/>
<accession>A0A917RFR9</accession>
<dbReference type="AlphaFoldDB" id="A0A917RFR9"/>
<dbReference type="PANTHER" id="PTHR30137">
    <property type="entry name" value="LUCIFERASE-LIKE MONOOXYGENASE"/>
    <property type="match status" value="1"/>
</dbReference>
<gene>
    <name evidence="4" type="ORF">GCM10007964_54190</name>
</gene>
<dbReference type="EMBL" id="BMNT01000033">
    <property type="protein sequence ID" value="GGL05163.1"/>
    <property type="molecule type" value="Genomic_DNA"/>
</dbReference>
<evidence type="ECO:0000313" key="4">
    <source>
        <dbReference type="EMBL" id="GGL05163.1"/>
    </source>
</evidence>
<sequence>MMTPSGGVRAGLNLTLQYAPTESAPAVLAGHLRMAEAVRDAGWDSVFVAQHYLGEKMAHLHPLPLLGLLSSAAGDMRLGAGICLLALQNPVDVAEAYATADIMCGGRLVFGAGLGYRDVEYEAFGVSAGRRVERFVRNLELVSRLWQGETIDVDLPWCRLDGGRLSTLPVQRPRPPIWLAANSDQAVRRAAELGDAWLVNPHAAMSTVTRQMELFRTTRAGAGLPPPVDVPLMREVVCAPDRATATARARRHLAGKYAVYRHWGQDNVLPPGDRFDTDLSELSRDRFLIGNPSDCLLGLREWIERIGATEVILRVHWAGAPIEEALQSIELLSTEVLPYL</sequence>
<dbReference type="InterPro" id="IPR036661">
    <property type="entry name" value="Luciferase-like_sf"/>
</dbReference>